<dbReference type="Pfam" id="PF14945">
    <property type="entry name" value="LLC1"/>
    <property type="match status" value="1"/>
</dbReference>
<dbReference type="EMBL" id="KB309853">
    <property type="protein sequence ID" value="ELT93176.1"/>
    <property type="molecule type" value="Genomic_DNA"/>
</dbReference>
<protein>
    <submittedName>
        <fullName evidence="2 3">Uncharacterized protein</fullName>
    </submittedName>
</protein>
<dbReference type="InterPro" id="IPR020339">
    <property type="entry name" value="C20orf85-like"/>
</dbReference>
<feature type="region of interest" description="Disordered" evidence="1">
    <location>
        <begin position="55"/>
        <end position="99"/>
    </location>
</feature>
<dbReference type="EnsemblMetazoa" id="CapteT156825">
    <property type="protein sequence ID" value="CapteP156825"/>
    <property type="gene ID" value="CapteG156825"/>
</dbReference>
<organism evidence="2">
    <name type="scientific">Capitella teleta</name>
    <name type="common">Polychaete worm</name>
    <dbReference type="NCBI Taxonomy" id="283909"/>
    <lineage>
        <taxon>Eukaryota</taxon>
        <taxon>Metazoa</taxon>
        <taxon>Spiralia</taxon>
        <taxon>Lophotrochozoa</taxon>
        <taxon>Annelida</taxon>
        <taxon>Polychaeta</taxon>
        <taxon>Sedentaria</taxon>
        <taxon>Scolecida</taxon>
        <taxon>Capitellidae</taxon>
        <taxon>Capitella</taxon>
    </lineage>
</organism>
<evidence type="ECO:0000313" key="3">
    <source>
        <dbReference type="EnsemblMetazoa" id="CapteP156825"/>
    </source>
</evidence>
<reference evidence="3" key="3">
    <citation type="submission" date="2015-06" db="UniProtKB">
        <authorList>
            <consortium name="EnsemblMetazoa"/>
        </authorList>
    </citation>
    <scope>IDENTIFICATION</scope>
</reference>
<evidence type="ECO:0000256" key="1">
    <source>
        <dbReference type="SAM" id="MobiDB-lite"/>
    </source>
</evidence>
<gene>
    <name evidence="2" type="ORF">CAPTEDRAFT_156825</name>
</gene>
<reference evidence="4" key="1">
    <citation type="submission" date="2012-12" db="EMBL/GenBank/DDBJ databases">
        <authorList>
            <person name="Hellsten U."/>
            <person name="Grimwood J."/>
            <person name="Chapman J.A."/>
            <person name="Shapiro H."/>
            <person name="Aerts A."/>
            <person name="Otillar R.P."/>
            <person name="Terry A.Y."/>
            <person name="Boore J.L."/>
            <person name="Simakov O."/>
            <person name="Marletaz F."/>
            <person name="Cho S.-J."/>
            <person name="Edsinger-Gonzales E."/>
            <person name="Havlak P."/>
            <person name="Kuo D.-H."/>
            <person name="Larsson T."/>
            <person name="Lv J."/>
            <person name="Arendt D."/>
            <person name="Savage R."/>
            <person name="Osoegawa K."/>
            <person name="de Jong P."/>
            <person name="Lindberg D.R."/>
            <person name="Seaver E.C."/>
            <person name="Weisblat D.A."/>
            <person name="Putnam N.H."/>
            <person name="Grigoriev I.V."/>
            <person name="Rokhsar D.S."/>
        </authorList>
    </citation>
    <scope>NUCLEOTIDE SEQUENCE</scope>
    <source>
        <strain evidence="4">I ESC-2004</strain>
    </source>
</reference>
<evidence type="ECO:0000313" key="2">
    <source>
        <dbReference type="EMBL" id="ELT93176.1"/>
    </source>
</evidence>
<dbReference type="AlphaFoldDB" id="R7TNR0"/>
<sequence length="136" mass="15357">MAAQQSQQQAQKINCNFVAQDEIWKSHIKQEVVAAKKWPQNWGFLTTRYEDLVKDDMPPREPRSLPPAPVLAAASPTPIGHHIRVDPSPKPIPETSNKMIGWRSSVDSLRLERYGRYAKPKGSILKSFDWPAEAAV</sequence>
<accession>R7TNR0</accession>
<dbReference type="OMA" id="QIWKDHI"/>
<keyword evidence="4" id="KW-1185">Reference proteome</keyword>
<evidence type="ECO:0000313" key="4">
    <source>
        <dbReference type="Proteomes" id="UP000014760"/>
    </source>
</evidence>
<reference evidence="2 4" key="2">
    <citation type="journal article" date="2013" name="Nature">
        <title>Insights into bilaterian evolution from three spiralian genomes.</title>
        <authorList>
            <person name="Simakov O."/>
            <person name="Marletaz F."/>
            <person name="Cho S.J."/>
            <person name="Edsinger-Gonzales E."/>
            <person name="Havlak P."/>
            <person name="Hellsten U."/>
            <person name="Kuo D.H."/>
            <person name="Larsson T."/>
            <person name="Lv J."/>
            <person name="Arendt D."/>
            <person name="Savage R."/>
            <person name="Osoegawa K."/>
            <person name="de Jong P."/>
            <person name="Grimwood J."/>
            <person name="Chapman J.A."/>
            <person name="Shapiro H."/>
            <person name="Aerts A."/>
            <person name="Otillar R.P."/>
            <person name="Terry A.Y."/>
            <person name="Boore J.L."/>
            <person name="Grigoriev I.V."/>
            <person name="Lindberg D.R."/>
            <person name="Seaver E.C."/>
            <person name="Weisblat D.A."/>
            <person name="Putnam N.H."/>
            <person name="Rokhsar D.S."/>
        </authorList>
    </citation>
    <scope>NUCLEOTIDE SEQUENCE</scope>
    <source>
        <strain evidence="2 4">I ESC-2004</strain>
    </source>
</reference>
<dbReference type="STRING" id="283909.R7TNR0"/>
<name>R7TNR0_CAPTE</name>
<proteinExistence type="predicted"/>
<dbReference type="OrthoDB" id="10031946at2759"/>
<dbReference type="PANTHER" id="PTHR31909:SF3">
    <property type="entry name" value="SIMILAR TO PROTEIN C20ORF85 HOMOLOG"/>
    <property type="match status" value="1"/>
</dbReference>
<dbReference type="PANTHER" id="PTHR31909">
    <property type="entry name" value="CHROMOSOME 20 ORF85 FAMILY MEMBER"/>
    <property type="match status" value="1"/>
</dbReference>
<dbReference type="Proteomes" id="UP000014760">
    <property type="component" value="Unassembled WGS sequence"/>
</dbReference>
<dbReference type="EMBL" id="AMQN01002689">
    <property type="status" value="NOT_ANNOTATED_CDS"/>
    <property type="molecule type" value="Genomic_DNA"/>
</dbReference>
<dbReference type="HOGENOM" id="CLU_125517_0_0_1"/>